<dbReference type="SUPFAM" id="SSF48726">
    <property type="entry name" value="Immunoglobulin"/>
    <property type="match status" value="2"/>
</dbReference>
<keyword evidence="2" id="KW-1003">Cell membrane</keyword>
<dbReference type="SMART" id="SM00407">
    <property type="entry name" value="IGc1"/>
    <property type="match status" value="1"/>
</dbReference>
<keyword evidence="8" id="KW-0675">Receptor</keyword>
<dbReference type="GO" id="GO:0042102">
    <property type="term" value="P:positive regulation of T cell proliferation"/>
    <property type="evidence" value="ECO:0007669"/>
    <property type="project" value="TreeGrafter"/>
</dbReference>
<evidence type="ECO:0000256" key="2">
    <source>
        <dbReference type="ARBA" id="ARBA00022475"/>
    </source>
</evidence>
<dbReference type="InterPro" id="IPR003599">
    <property type="entry name" value="Ig_sub"/>
</dbReference>
<keyword evidence="5 11" id="KW-1133">Transmembrane helix</keyword>
<name>A0A401P0D4_SCYTO</name>
<gene>
    <name evidence="13" type="ORF">scyTo_0012035</name>
</gene>
<comment type="caution">
    <text evidence="13">The sequence shown here is derived from an EMBL/GenBank/DDBJ whole genome shotgun (WGS) entry which is preliminary data.</text>
</comment>
<dbReference type="GO" id="GO:0007166">
    <property type="term" value="P:cell surface receptor signaling pathway"/>
    <property type="evidence" value="ECO:0007669"/>
    <property type="project" value="TreeGrafter"/>
</dbReference>
<keyword evidence="10" id="KW-0393">Immunoglobulin domain</keyword>
<evidence type="ECO:0000256" key="3">
    <source>
        <dbReference type="ARBA" id="ARBA00022692"/>
    </source>
</evidence>
<dbReference type="InterPro" id="IPR051713">
    <property type="entry name" value="T-cell_Activation_Regulation"/>
</dbReference>
<dbReference type="SMART" id="SM00409">
    <property type="entry name" value="IG"/>
    <property type="match status" value="1"/>
</dbReference>
<dbReference type="PROSITE" id="PS50835">
    <property type="entry name" value="IG_LIKE"/>
    <property type="match status" value="2"/>
</dbReference>
<evidence type="ECO:0000256" key="4">
    <source>
        <dbReference type="ARBA" id="ARBA00022729"/>
    </source>
</evidence>
<dbReference type="Gene3D" id="2.60.40.10">
    <property type="entry name" value="Immunoglobulins"/>
    <property type="match status" value="2"/>
</dbReference>
<dbReference type="PANTHER" id="PTHR25466">
    <property type="entry name" value="T-LYMPHOCYTE ACTIVATION ANTIGEN"/>
    <property type="match status" value="1"/>
</dbReference>
<dbReference type="GO" id="GO:0031295">
    <property type="term" value="P:T cell costimulation"/>
    <property type="evidence" value="ECO:0007669"/>
    <property type="project" value="TreeGrafter"/>
</dbReference>
<dbReference type="Proteomes" id="UP000288216">
    <property type="component" value="Unassembled WGS sequence"/>
</dbReference>
<dbReference type="CDD" id="cd00098">
    <property type="entry name" value="IgC1"/>
    <property type="match status" value="1"/>
</dbReference>
<feature type="domain" description="Ig-like" evidence="12">
    <location>
        <begin position="122"/>
        <end position="215"/>
    </location>
</feature>
<dbReference type="EMBL" id="BFAA01005686">
    <property type="protein sequence ID" value="GCB66622.1"/>
    <property type="molecule type" value="Genomic_DNA"/>
</dbReference>
<accession>A0A401P0D4</accession>
<dbReference type="InterPro" id="IPR013151">
    <property type="entry name" value="Immunoglobulin_dom"/>
</dbReference>
<proteinExistence type="predicted"/>
<organism evidence="13 14">
    <name type="scientific">Scyliorhinus torazame</name>
    <name type="common">Cloudy catshark</name>
    <name type="synonym">Catulus torazame</name>
    <dbReference type="NCBI Taxonomy" id="75743"/>
    <lineage>
        <taxon>Eukaryota</taxon>
        <taxon>Metazoa</taxon>
        <taxon>Chordata</taxon>
        <taxon>Craniata</taxon>
        <taxon>Vertebrata</taxon>
        <taxon>Chondrichthyes</taxon>
        <taxon>Elasmobranchii</taxon>
        <taxon>Galeomorphii</taxon>
        <taxon>Galeoidea</taxon>
        <taxon>Carcharhiniformes</taxon>
        <taxon>Scyliorhinidae</taxon>
        <taxon>Scyliorhinus</taxon>
    </lineage>
</organism>
<dbReference type="GO" id="GO:0042130">
    <property type="term" value="P:negative regulation of T cell proliferation"/>
    <property type="evidence" value="ECO:0007669"/>
    <property type="project" value="TreeGrafter"/>
</dbReference>
<keyword evidence="7" id="KW-1015">Disulfide bond</keyword>
<feature type="transmembrane region" description="Helical" evidence="11">
    <location>
        <begin position="6"/>
        <end position="27"/>
    </location>
</feature>
<keyword evidence="4" id="KW-0732">Signal</keyword>
<dbReference type="Pfam" id="PF07654">
    <property type="entry name" value="C1-set"/>
    <property type="match status" value="1"/>
</dbReference>
<dbReference type="GO" id="GO:0009897">
    <property type="term" value="C:external side of plasma membrane"/>
    <property type="evidence" value="ECO:0007669"/>
    <property type="project" value="TreeGrafter"/>
</dbReference>
<evidence type="ECO:0000256" key="9">
    <source>
        <dbReference type="ARBA" id="ARBA00023180"/>
    </source>
</evidence>
<keyword evidence="6 11" id="KW-0472">Membrane</keyword>
<feature type="transmembrane region" description="Helical" evidence="11">
    <location>
        <begin position="229"/>
        <end position="248"/>
    </location>
</feature>
<keyword evidence="3 11" id="KW-0812">Transmembrane</keyword>
<dbReference type="GO" id="GO:0071222">
    <property type="term" value="P:cellular response to lipopolysaccharide"/>
    <property type="evidence" value="ECO:0007669"/>
    <property type="project" value="TreeGrafter"/>
</dbReference>
<dbReference type="PANTHER" id="PTHR25466:SF9">
    <property type="entry name" value="FIBRONECTIN TYPE-III DOMAIN-CONTAINING PROTEIN"/>
    <property type="match status" value="1"/>
</dbReference>
<dbReference type="InterPro" id="IPR007110">
    <property type="entry name" value="Ig-like_dom"/>
</dbReference>
<dbReference type="InterPro" id="IPR013783">
    <property type="entry name" value="Ig-like_fold"/>
</dbReference>
<dbReference type="AlphaFoldDB" id="A0A401P0D4"/>
<dbReference type="InterPro" id="IPR003597">
    <property type="entry name" value="Ig_C1-set"/>
</dbReference>
<dbReference type="InterPro" id="IPR036179">
    <property type="entry name" value="Ig-like_dom_sf"/>
</dbReference>
<protein>
    <recommendedName>
        <fullName evidence="12">Ig-like domain-containing protein</fullName>
    </recommendedName>
</protein>
<evidence type="ECO:0000313" key="13">
    <source>
        <dbReference type="EMBL" id="GCB66622.1"/>
    </source>
</evidence>
<keyword evidence="9" id="KW-0325">Glycoprotein</keyword>
<evidence type="ECO:0000256" key="5">
    <source>
        <dbReference type="ARBA" id="ARBA00022989"/>
    </source>
</evidence>
<evidence type="ECO:0000256" key="1">
    <source>
        <dbReference type="ARBA" id="ARBA00004251"/>
    </source>
</evidence>
<dbReference type="OMA" id="FRCPFPF"/>
<sequence length="295" mass="33293">MLKTRSLWGICFLGISYLVFVCSVSTVTRKALRGTNVTFRCPFPFTFNLSNIIAYWWKDGNKSFLQQDDRKVFILKRAGAYLHLLNVTVPDAGTYYCAVKYKSQMAGKGAVVRLIIYASPVPLKIVSIPCEGTASVFLRLQCRTAEFHPKDFNLTWHKNGTEITEGFTTEQQEKAEGLYEVISSFEETRPIEQGTVYTCQVYHVSILDPANGSYTVGNVGCHFVLPVHLIYRTAVGILVIITLMVIIFDHITSDNPHRCRGEETRKNDVKGRKVELGGEMASGEYECHDFKNTIH</sequence>
<evidence type="ECO:0000256" key="8">
    <source>
        <dbReference type="ARBA" id="ARBA00023170"/>
    </source>
</evidence>
<evidence type="ECO:0000256" key="6">
    <source>
        <dbReference type="ARBA" id="ARBA00023136"/>
    </source>
</evidence>
<dbReference type="GO" id="GO:0006955">
    <property type="term" value="P:immune response"/>
    <property type="evidence" value="ECO:0007669"/>
    <property type="project" value="TreeGrafter"/>
</dbReference>
<evidence type="ECO:0000259" key="12">
    <source>
        <dbReference type="PROSITE" id="PS50835"/>
    </source>
</evidence>
<evidence type="ECO:0000313" key="14">
    <source>
        <dbReference type="Proteomes" id="UP000288216"/>
    </source>
</evidence>
<feature type="domain" description="Ig-like" evidence="12">
    <location>
        <begin position="34"/>
        <end position="113"/>
    </location>
</feature>
<dbReference type="Pfam" id="PF00047">
    <property type="entry name" value="ig"/>
    <property type="match status" value="1"/>
</dbReference>
<keyword evidence="14" id="KW-1185">Reference proteome</keyword>
<dbReference type="OrthoDB" id="6370831at2759"/>
<reference evidence="13 14" key="1">
    <citation type="journal article" date="2018" name="Nat. Ecol. Evol.">
        <title>Shark genomes provide insights into elasmobranch evolution and the origin of vertebrates.</title>
        <authorList>
            <person name="Hara Y"/>
            <person name="Yamaguchi K"/>
            <person name="Onimaru K"/>
            <person name="Kadota M"/>
            <person name="Koyanagi M"/>
            <person name="Keeley SD"/>
            <person name="Tatsumi K"/>
            <person name="Tanaka K"/>
            <person name="Motone F"/>
            <person name="Kageyama Y"/>
            <person name="Nozu R"/>
            <person name="Adachi N"/>
            <person name="Nishimura O"/>
            <person name="Nakagawa R"/>
            <person name="Tanegashima C"/>
            <person name="Kiyatake I"/>
            <person name="Matsumoto R"/>
            <person name="Murakumo K"/>
            <person name="Nishida K"/>
            <person name="Terakita A"/>
            <person name="Kuratani S"/>
            <person name="Sato K"/>
            <person name="Hyodo S Kuraku.S."/>
        </authorList>
    </citation>
    <scope>NUCLEOTIDE SEQUENCE [LARGE SCALE GENOMIC DNA]</scope>
</reference>
<evidence type="ECO:0000256" key="7">
    <source>
        <dbReference type="ARBA" id="ARBA00023157"/>
    </source>
</evidence>
<evidence type="ECO:0000256" key="10">
    <source>
        <dbReference type="ARBA" id="ARBA00023319"/>
    </source>
</evidence>
<comment type="subcellular location">
    <subcellularLocation>
        <location evidence="1">Cell membrane</location>
        <topology evidence="1">Single-pass type I membrane protein</topology>
    </subcellularLocation>
</comment>
<evidence type="ECO:0000256" key="11">
    <source>
        <dbReference type="SAM" id="Phobius"/>
    </source>
</evidence>